<evidence type="ECO:0000313" key="1">
    <source>
        <dbReference type="EMBL" id="PZP42562.1"/>
    </source>
</evidence>
<sequence>MKILIAAFFMFLIINDGFSQQIPSYDSSKLSPLVLMVVNRLDTLSTDSLNQAFHDVSYQQHHERDFDLLKKRGSETELLELTNHSNPYIRINAFQGLLFRHFVSVENVLKNHLKDTGIVILQSKDGGCIYTRMEIIDAMFHSVFEYKQYEKYTDNSFMDSEMLNRIFTLEEKYLKERKERKKSE</sequence>
<dbReference type="Proteomes" id="UP000249645">
    <property type="component" value="Unassembled WGS sequence"/>
</dbReference>
<dbReference type="AlphaFoldDB" id="A0A2W5GGU7"/>
<organism evidence="1 2">
    <name type="scientific">Pseudopedobacter saltans</name>
    <dbReference type="NCBI Taxonomy" id="151895"/>
    <lineage>
        <taxon>Bacteria</taxon>
        <taxon>Pseudomonadati</taxon>
        <taxon>Bacteroidota</taxon>
        <taxon>Sphingobacteriia</taxon>
        <taxon>Sphingobacteriales</taxon>
        <taxon>Sphingobacteriaceae</taxon>
        <taxon>Pseudopedobacter</taxon>
    </lineage>
</organism>
<proteinExistence type="predicted"/>
<dbReference type="EMBL" id="QFOI01000425">
    <property type="protein sequence ID" value="PZP42562.1"/>
    <property type="molecule type" value="Genomic_DNA"/>
</dbReference>
<protein>
    <submittedName>
        <fullName evidence="1">Uncharacterized protein</fullName>
    </submittedName>
</protein>
<reference evidence="1 2" key="1">
    <citation type="submission" date="2017-11" db="EMBL/GenBank/DDBJ databases">
        <title>Infants hospitalized years apart are colonized by the same room-sourced microbial strains.</title>
        <authorList>
            <person name="Brooks B."/>
            <person name="Olm M.R."/>
            <person name="Firek B.A."/>
            <person name="Baker R."/>
            <person name="Thomas B.C."/>
            <person name="Morowitz M.J."/>
            <person name="Banfield J.F."/>
        </authorList>
    </citation>
    <scope>NUCLEOTIDE SEQUENCE [LARGE SCALE GENOMIC DNA]</scope>
    <source>
        <strain evidence="1">S2_009_000_R2_76</strain>
    </source>
</reference>
<evidence type="ECO:0000313" key="2">
    <source>
        <dbReference type="Proteomes" id="UP000249645"/>
    </source>
</evidence>
<name>A0A2W5GGU7_9SPHI</name>
<accession>A0A2W5GGU7</accession>
<gene>
    <name evidence="1" type="ORF">DI598_16810</name>
</gene>
<comment type="caution">
    <text evidence="1">The sequence shown here is derived from an EMBL/GenBank/DDBJ whole genome shotgun (WGS) entry which is preliminary data.</text>
</comment>